<keyword evidence="1" id="KW-0812">Transmembrane</keyword>
<dbReference type="Proteomes" id="UP000276133">
    <property type="component" value="Unassembled WGS sequence"/>
</dbReference>
<organism evidence="2 3">
    <name type="scientific">Brachionus plicatilis</name>
    <name type="common">Marine rotifer</name>
    <name type="synonym">Brachionus muelleri</name>
    <dbReference type="NCBI Taxonomy" id="10195"/>
    <lineage>
        <taxon>Eukaryota</taxon>
        <taxon>Metazoa</taxon>
        <taxon>Spiralia</taxon>
        <taxon>Gnathifera</taxon>
        <taxon>Rotifera</taxon>
        <taxon>Eurotatoria</taxon>
        <taxon>Monogononta</taxon>
        <taxon>Pseudotrocha</taxon>
        <taxon>Ploima</taxon>
        <taxon>Brachionidae</taxon>
        <taxon>Brachionus</taxon>
    </lineage>
</organism>
<reference evidence="2 3" key="1">
    <citation type="journal article" date="2018" name="Sci. Rep.">
        <title>Genomic signatures of local adaptation to the degree of environmental predictability in rotifers.</title>
        <authorList>
            <person name="Franch-Gras L."/>
            <person name="Hahn C."/>
            <person name="Garcia-Roger E.M."/>
            <person name="Carmona M.J."/>
            <person name="Serra M."/>
            <person name="Gomez A."/>
        </authorList>
    </citation>
    <scope>NUCLEOTIDE SEQUENCE [LARGE SCALE GENOMIC DNA]</scope>
    <source>
        <strain evidence="2">HYR1</strain>
    </source>
</reference>
<evidence type="ECO:0000313" key="3">
    <source>
        <dbReference type="Proteomes" id="UP000276133"/>
    </source>
</evidence>
<keyword evidence="1" id="KW-0472">Membrane</keyword>
<evidence type="ECO:0000256" key="1">
    <source>
        <dbReference type="SAM" id="Phobius"/>
    </source>
</evidence>
<protein>
    <submittedName>
        <fullName evidence="2">Uncharacterized protein</fullName>
    </submittedName>
</protein>
<dbReference type="EMBL" id="REGN01004099">
    <property type="protein sequence ID" value="RNA19130.1"/>
    <property type="molecule type" value="Genomic_DNA"/>
</dbReference>
<sequence length="75" mass="8760">MTFHRQLMEKIALELDANCSGTSINSENKRYSVAENRNNNHFCLQQCVIIAFEVVIFHSLVIIRNLGQRPFELFF</sequence>
<name>A0A3M7R6E8_BRAPC</name>
<comment type="caution">
    <text evidence="2">The sequence shown here is derived from an EMBL/GenBank/DDBJ whole genome shotgun (WGS) entry which is preliminary data.</text>
</comment>
<accession>A0A3M7R6E8</accession>
<proteinExistence type="predicted"/>
<keyword evidence="1" id="KW-1133">Transmembrane helix</keyword>
<gene>
    <name evidence="2" type="ORF">BpHYR1_006390</name>
</gene>
<feature type="transmembrane region" description="Helical" evidence="1">
    <location>
        <begin position="47"/>
        <end position="67"/>
    </location>
</feature>
<evidence type="ECO:0000313" key="2">
    <source>
        <dbReference type="EMBL" id="RNA19130.1"/>
    </source>
</evidence>
<keyword evidence="3" id="KW-1185">Reference proteome</keyword>
<dbReference type="AlphaFoldDB" id="A0A3M7R6E8"/>